<dbReference type="PATRIC" id="fig|662475.6.peg.641"/>
<dbReference type="AlphaFoldDB" id="M0KUI1"/>
<dbReference type="EMBL" id="AOLS01000016">
    <property type="protein sequence ID" value="EMA24886.1"/>
    <property type="molecule type" value="Genomic_DNA"/>
</dbReference>
<gene>
    <name evidence="2" type="ORF">C435_03298</name>
</gene>
<protein>
    <submittedName>
        <fullName evidence="2">Uncharacterized protein</fullName>
    </submittedName>
</protein>
<dbReference type="Proteomes" id="UP000011687">
    <property type="component" value="Unassembled WGS sequence"/>
</dbReference>
<name>M0KUI1_9EURY</name>
<sequence length="441" mass="49127">MSLSTQVVIESGKIPFAGLSPCDGDVEIDRVIAEDIDIPRYPEQSLKEIIELLPRAERRRVEINNSFIAGNGIVDTDSVQAQVEEAESMGADMEAFPSESDGSVFDVGRQDPTQHAHDVAAIVDPRREALAALGQPVDYHWQIGGGDYAIVNPTDWYYKAHQTLEKHGERKPIGWVEFGDYGGAVDLYVLLPSQRFMPVGVDDGDREPVYLGFHSGYRFDGSRSLDYELFGYDLEQGVGYWGLGQRKSQPHRGDVMSYAGDWWENGYEDIQEATSIDGDLLSAINDASDLKLDFGGDDTWSPAEFVEHVGLPTTYAEEIADRALEMAGDPDLVSIWNFYININAIIDNVYSGENKSRNSMTFQGYTRTARKLLQNPEQEINRARRSYAEEAEGESVPDSQRTLGESVDDIASVVQDESELSDVERMTVTKEVQKRLGESNP</sequence>
<proteinExistence type="predicted"/>
<keyword evidence="3" id="KW-1185">Reference proteome</keyword>
<reference evidence="2 3" key="1">
    <citation type="journal article" date="2014" name="PLoS Genet.">
        <title>Phylogenetically driven sequencing of extremely halophilic archaea reveals strategies for static and dynamic osmo-response.</title>
        <authorList>
            <person name="Becker E.A."/>
            <person name="Seitzer P.M."/>
            <person name="Tritt A."/>
            <person name="Larsen D."/>
            <person name="Krusor M."/>
            <person name="Yao A.I."/>
            <person name="Wu D."/>
            <person name="Madern D."/>
            <person name="Eisen J.A."/>
            <person name="Darling A.E."/>
            <person name="Facciotti M.T."/>
        </authorList>
    </citation>
    <scope>NUCLEOTIDE SEQUENCE [LARGE SCALE GENOMIC DNA]</scope>
    <source>
        <strain evidence="2 3">ATCC 33799</strain>
    </source>
</reference>
<accession>M0KUI1</accession>
<dbReference type="RefSeq" id="WP_007188076.1">
    <property type="nucleotide sequence ID" value="NZ_AOLS01000016.1"/>
</dbReference>
<evidence type="ECO:0000313" key="3">
    <source>
        <dbReference type="Proteomes" id="UP000011687"/>
    </source>
</evidence>
<evidence type="ECO:0000313" key="2">
    <source>
        <dbReference type="EMBL" id="EMA24886.1"/>
    </source>
</evidence>
<feature type="region of interest" description="Disordered" evidence="1">
    <location>
        <begin position="383"/>
        <end position="406"/>
    </location>
</feature>
<comment type="caution">
    <text evidence="2">The sequence shown here is derived from an EMBL/GenBank/DDBJ whole genome shotgun (WGS) entry which is preliminary data.</text>
</comment>
<evidence type="ECO:0000256" key="1">
    <source>
        <dbReference type="SAM" id="MobiDB-lite"/>
    </source>
</evidence>
<organism evidence="2 3">
    <name type="scientific">Haloarcula marismortui ATCC 33799</name>
    <dbReference type="NCBI Taxonomy" id="662475"/>
    <lineage>
        <taxon>Archaea</taxon>
        <taxon>Methanobacteriati</taxon>
        <taxon>Methanobacteriota</taxon>
        <taxon>Stenosarchaea group</taxon>
        <taxon>Halobacteria</taxon>
        <taxon>Halobacteriales</taxon>
        <taxon>Haloarculaceae</taxon>
        <taxon>Haloarcula</taxon>
    </lineage>
</organism>